<organism evidence="2 3">
    <name type="scientific">Pseudozyma flocculosa</name>
    <dbReference type="NCBI Taxonomy" id="84751"/>
    <lineage>
        <taxon>Eukaryota</taxon>
        <taxon>Fungi</taxon>
        <taxon>Dikarya</taxon>
        <taxon>Basidiomycota</taxon>
        <taxon>Ustilaginomycotina</taxon>
        <taxon>Ustilaginomycetes</taxon>
        <taxon>Ustilaginales</taxon>
        <taxon>Ustilaginaceae</taxon>
        <taxon>Pseudozyma</taxon>
    </lineage>
</organism>
<feature type="compositionally biased region" description="Polar residues" evidence="1">
    <location>
        <begin position="106"/>
        <end position="122"/>
    </location>
</feature>
<sequence length="480" mass="51348">MITSDKYDEVSVHPLPTLVVSGSGLDPFDRATQPTSAQFWEPSSAAKVEVDALSIPRSTYGSALSSILREMQLDEDTDIATSTSALPDFPHTPSPRAKVVKPKVTPSPTNKKMRSSLQSRASSIALGSKSPLRSPADVGRSVVALAADPATPVSIKHIRRRALSHWTGRRQPPSPGRGKTSHHKKARSKVERIVDLLRESSTTSQEGPSPIGPTTYSAQRVALRLQSRKHKDKAFGVERLFSDVLPEQEKDGDAKRPLTGKRVPKQSLGTRQRLLSLFKGSAGRAGPETAAPPLPPQLLASIVVAADQPRAPADSVDPQAGPSSIPLQLGQAPPRIPSLLLSSEELGEGVPIFAPSYAGLAPGTAAATSSIAFPTSSSSQLHGHPPKQASPRKRRSSLSPGLLGGSMSPSSLLDKEMERKRRRHERRMALAALEGLSLNDGATARTGFDAAPRRSGREDDDEDDYGVPTVDEVQHRPLKR</sequence>
<name>A0A5C3F1C0_9BASI</name>
<reference evidence="2 3" key="1">
    <citation type="submission" date="2018-03" db="EMBL/GenBank/DDBJ databases">
        <authorList>
            <person name="Guldener U."/>
        </authorList>
    </citation>
    <scope>NUCLEOTIDE SEQUENCE [LARGE SCALE GENOMIC DNA]</scope>
    <source>
        <strain evidence="2 3">DAOM196992</strain>
    </source>
</reference>
<evidence type="ECO:0000256" key="1">
    <source>
        <dbReference type="SAM" id="MobiDB-lite"/>
    </source>
</evidence>
<feature type="region of interest" description="Disordered" evidence="1">
    <location>
        <begin position="372"/>
        <end position="480"/>
    </location>
</feature>
<keyword evidence="3" id="KW-1185">Reference proteome</keyword>
<dbReference type="Proteomes" id="UP000323386">
    <property type="component" value="Unassembled WGS sequence"/>
</dbReference>
<feature type="region of interest" description="Disordered" evidence="1">
    <location>
        <begin position="82"/>
        <end position="135"/>
    </location>
</feature>
<proteinExistence type="predicted"/>
<gene>
    <name evidence="2" type="ORF">PSFLO_02721</name>
</gene>
<dbReference type="AlphaFoldDB" id="A0A5C3F1C0"/>
<feature type="region of interest" description="Disordered" evidence="1">
    <location>
        <begin position="310"/>
        <end position="332"/>
    </location>
</feature>
<evidence type="ECO:0000313" key="3">
    <source>
        <dbReference type="Proteomes" id="UP000323386"/>
    </source>
</evidence>
<feature type="compositionally biased region" description="Low complexity" evidence="1">
    <location>
        <begin position="397"/>
        <end position="412"/>
    </location>
</feature>
<feature type="region of interest" description="Disordered" evidence="1">
    <location>
        <begin position="162"/>
        <end position="192"/>
    </location>
</feature>
<evidence type="ECO:0000313" key="2">
    <source>
        <dbReference type="EMBL" id="SPO37249.1"/>
    </source>
</evidence>
<dbReference type="EMBL" id="OOIP01000006">
    <property type="protein sequence ID" value="SPO37249.1"/>
    <property type="molecule type" value="Genomic_DNA"/>
</dbReference>
<protein>
    <submittedName>
        <fullName evidence="2">Uncharacterized protein</fullName>
    </submittedName>
</protein>
<accession>A0A5C3F1C0</accession>